<sequence length="165" mass="18281">MNNIDNDLRRIALQEQQLQFERFDLDTAWTLGSTLRRMAAERKLGVAIDITLFSMQVFYAALDGATPDNPNWVRRKRNTVFRLFRSSYATGLNLLKQQTNLQAKLGLPDAEFAAHGGSFPIVVKGTGCIGAVTVSGLPQRDDHNLVVEALAELLGADHDALKLEN</sequence>
<dbReference type="STRING" id="1472378.AU381_08630"/>
<name>A0A178XXF7_9HYPH</name>
<accession>A0A178XXF7</accession>
<keyword evidence="3" id="KW-1185">Reference proteome</keyword>
<dbReference type="InterPro" id="IPR005624">
    <property type="entry name" value="PduO/GlcC-like"/>
</dbReference>
<proteinExistence type="inferred from homology"/>
<dbReference type="SUPFAM" id="SSF143744">
    <property type="entry name" value="GlcG-like"/>
    <property type="match status" value="1"/>
</dbReference>
<dbReference type="Proteomes" id="UP000094025">
    <property type="component" value="Unassembled WGS sequence"/>
</dbReference>
<dbReference type="InterPro" id="IPR010371">
    <property type="entry name" value="YBR137W-like"/>
</dbReference>
<dbReference type="AlphaFoldDB" id="A0A178XXF7"/>
<dbReference type="HAMAP" id="MF_00761">
    <property type="entry name" value="UPF0303"/>
    <property type="match status" value="1"/>
</dbReference>
<dbReference type="OrthoDB" id="9815315at2"/>
<evidence type="ECO:0000313" key="3">
    <source>
        <dbReference type="Proteomes" id="UP000094025"/>
    </source>
</evidence>
<dbReference type="PANTHER" id="PTHR28255:SF1">
    <property type="entry name" value="UPF0303 PROTEIN YBR137W"/>
    <property type="match status" value="1"/>
</dbReference>
<organism evidence="2 3">
    <name type="scientific">Sinorhizobium glycinis</name>
    <dbReference type="NCBI Taxonomy" id="1472378"/>
    <lineage>
        <taxon>Bacteria</taxon>
        <taxon>Pseudomonadati</taxon>
        <taxon>Pseudomonadota</taxon>
        <taxon>Alphaproteobacteria</taxon>
        <taxon>Hyphomicrobiales</taxon>
        <taxon>Rhizobiaceae</taxon>
        <taxon>Sinorhizobium/Ensifer group</taxon>
        <taxon>Sinorhizobium</taxon>
    </lineage>
</organism>
<protein>
    <recommendedName>
        <fullName evidence="1">UPF0303 protein AU381_08630</fullName>
    </recommendedName>
</protein>
<dbReference type="PANTHER" id="PTHR28255">
    <property type="match status" value="1"/>
</dbReference>
<dbReference type="EMBL" id="LPUX01000060">
    <property type="protein sequence ID" value="OAP39155.1"/>
    <property type="molecule type" value="Genomic_DNA"/>
</dbReference>
<evidence type="ECO:0000256" key="1">
    <source>
        <dbReference type="HAMAP-Rule" id="MF_00761"/>
    </source>
</evidence>
<evidence type="ECO:0000313" key="2">
    <source>
        <dbReference type="EMBL" id="OAP39155.1"/>
    </source>
</evidence>
<gene>
    <name evidence="2" type="ORF">AU381_08630</name>
</gene>
<dbReference type="Pfam" id="PF03928">
    <property type="entry name" value="HbpS-like"/>
    <property type="match status" value="1"/>
</dbReference>
<dbReference type="PIRSF" id="PIRSF008757">
    <property type="entry name" value="UCP008757"/>
    <property type="match status" value="1"/>
</dbReference>
<dbReference type="RefSeq" id="WP_064242627.1">
    <property type="nucleotide sequence ID" value="NZ_LPUX01000060.1"/>
</dbReference>
<comment type="similarity">
    <text evidence="1">Belongs to the UPF0303 family.</text>
</comment>
<dbReference type="NCBIfam" id="NF002696">
    <property type="entry name" value="PRK02487.1-5"/>
    <property type="match status" value="1"/>
</dbReference>
<dbReference type="InterPro" id="IPR038084">
    <property type="entry name" value="PduO/GlcC-like_sf"/>
</dbReference>
<reference evidence="2 3" key="1">
    <citation type="journal article" date="2016" name="Int. J. Syst. Evol. Microbiol.">
        <title>Ensifer glycinis sp. nov., an novel rhizobial species associated with Glycine spp.</title>
        <authorList>
            <person name="Yan H."/>
            <person name="Yan J."/>
            <person name="Sui X.H."/>
            <person name="Wang E.T."/>
            <person name="Chen W.X."/>
            <person name="Zhang X.X."/>
            <person name="Chen W.F."/>
        </authorList>
    </citation>
    <scope>NUCLEOTIDE SEQUENCE [LARGE SCALE GENOMIC DNA]</scope>
    <source>
        <strain evidence="2 3">CCBAU 23380</strain>
    </source>
</reference>
<comment type="caution">
    <text evidence="2">The sequence shown here is derived from an EMBL/GenBank/DDBJ whole genome shotgun (WGS) entry which is preliminary data.</text>
</comment>
<dbReference type="Gene3D" id="3.30.450.150">
    <property type="entry name" value="Haem-degrading domain"/>
    <property type="match status" value="1"/>
</dbReference>